<protein>
    <recommendedName>
        <fullName evidence="3">Helix-turn-helix transcriptional regulator</fullName>
    </recommendedName>
</protein>
<evidence type="ECO:0008006" key="3">
    <source>
        <dbReference type="Google" id="ProtNLM"/>
    </source>
</evidence>
<dbReference type="CDD" id="cd00093">
    <property type="entry name" value="HTH_XRE"/>
    <property type="match status" value="1"/>
</dbReference>
<proteinExistence type="predicted"/>
<dbReference type="Proteomes" id="UP000656881">
    <property type="component" value="Unassembled WGS sequence"/>
</dbReference>
<sequence>MTDFASRARDALADQGISMRQAARALNYDVSYLSRVLKGKQRPSENLRRGLDRLTGAEGALLAANAEVAVAAAAAAGDGAGDDLEAVELARRVRASDVGAETLDRLESAFDQFAVRYQTASPPELLRDVRQHLGYVTKLLDDRKTLSEHRRLIVLGGWLSLLAATLHVDLRQSRAAAARLTTAASLAQHAEHHEIHAWTYETEAWRALTTGDYPRAVELSRAAQYVAPRGGSAELQATAQEGRARARLGQRREAYAAIERVQHLATTMVLRAQPEHHYQYDPAKATSYTATTLAWMGDAAAEQPAREVIAQFDLGGDATSWPRRAVSAHIDLALTLLSCDRLDEACDAARRAIASGRLLPANHWRALEIVRVVEGRGLPEAVELGEAYEELKPWGGGG</sequence>
<dbReference type="InterPro" id="IPR001387">
    <property type="entry name" value="Cro/C1-type_HTH"/>
</dbReference>
<evidence type="ECO:0000313" key="1">
    <source>
        <dbReference type="EMBL" id="GGO52627.1"/>
    </source>
</evidence>
<dbReference type="Pfam" id="PF13560">
    <property type="entry name" value="HTH_31"/>
    <property type="match status" value="1"/>
</dbReference>
<comment type="caution">
    <text evidence="1">The sequence shown here is derived from an EMBL/GenBank/DDBJ whole genome shotgun (WGS) entry which is preliminary data.</text>
</comment>
<dbReference type="SUPFAM" id="SSF47413">
    <property type="entry name" value="lambda repressor-like DNA-binding domains"/>
    <property type="match status" value="1"/>
</dbReference>
<organism evidence="1 2">
    <name type="scientific">Streptomyces lasiicapitis</name>
    <dbReference type="NCBI Taxonomy" id="1923961"/>
    <lineage>
        <taxon>Bacteria</taxon>
        <taxon>Bacillati</taxon>
        <taxon>Actinomycetota</taxon>
        <taxon>Actinomycetes</taxon>
        <taxon>Kitasatosporales</taxon>
        <taxon>Streptomycetaceae</taxon>
        <taxon>Streptomyces</taxon>
    </lineage>
</organism>
<keyword evidence="2" id="KW-1185">Reference proteome</keyword>
<dbReference type="EMBL" id="BMNG01000013">
    <property type="protein sequence ID" value="GGO52627.1"/>
    <property type="molecule type" value="Genomic_DNA"/>
</dbReference>
<reference evidence="2" key="1">
    <citation type="journal article" date="2019" name="Int. J. Syst. Evol. Microbiol.">
        <title>The Global Catalogue of Microorganisms (GCM) 10K type strain sequencing project: providing services to taxonomists for standard genome sequencing and annotation.</title>
        <authorList>
            <consortium name="The Broad Institute Genomics Platform"/>
            <consortium name="The Broad Institute Genome Sequencing Center for Infectious Disease"/>
            <person name="Wu L."/>
            <person name="Ma J."/>
        </authorList>
    </citation>
    <scope>NUCLEOTIDE SEQUENCE [LARGE SCALE GENOMIC DNA]</scope>
    <source>
        <strain evidence="2">CGMCC 4.7349</strain>
    </source>
</reference>
<accession>A0ABQ2MJ80</accession>
<dbReference type="SUPFAM" id="SSF48452">
    <property type="entry name" value="TPR-like"/>
    <property type="match status" value="1"/>
</dbReference>
<dbReference type="InterPro" id="IPR011990">
    <property type="entry name" value="TPR-like_helical_dom_sf"/>
</dbReference>
<dbReference type="InterPro" id="IPR010982">
    <property type="entry name" value="Lambda_DNA-bd_dom_sf"/>
</dbReference>
<name>A0ABQ2MJ80_9ACTN</name>
<gene>
    <name evidence="1" type="ORF">GCM10012286_58140</name>
</gene>
<dbReference type="RefSeq" id="WP_189176199.1">
    <property type="nucleotide sequence ID" value="NZ_BMNG01000013.1"/>
</dbReference>
<evidence type="ECO:0000313" key="2">
    <source>
        <dbReference type="Proteomes" id="UP000656881"/>
    </source>
</evidence>